<reference evidence="2" key="1">
    <citation type="journal article" date="2017" name="Genome Biol.">
        <title>Comparative genomics reveals high biological diversity and specific adaptations in the industrially and medically important fungal genus Aspergillus.</title>
        <authorList>
            <person name="de Vries R.P."/>
            <person name="Riley R."/>
            <person name="Wiebenga A."/>
            <person name="Aguilar-Osorio G."/>
            <person name="Amillis S."/>
            <person name="Uchima C.A."/>
            <person name="Anderluh G."/>
            <person name="Asadollahi M."/>
            <person name="Askin M."/>
            <person name="Barry K."/>
            <person name="Battaglia E."/>
            <person name="Bayram O."/>
            <person name="Benocci T."/>
            <person name="Braus-Stromeyer S.A."/>
            <person name="Caldana C."/>
            <person name="Canovas D."/>
            <person name="Cerqueira G.C."/>
            <person name="Chen F."/>
            <person name="Chen W."/>
            <person name="Choi C."/>
            <person name="Clum A."/>
            <person name="Dos Santos R.A."/>
            <person name="Damasio A.R."/>
            <person name="Diallinas G."/>
            <person name="Emri T."/>
            <person name="Fekete E."/>
            <person name="Flipphi M."/>
            <person name="Freyberg S."/>
            <person name="Gallo A."/>
            <person name="Gournas C."/>
            <person name="Habgood R."/>
            <person name="Hainaut M."/>
            <person name="Harispe M.L."/>
            <person name="Henrissat B."/>
            <person name="Hilden K.S."/>
            <person name="Hope R."/>
            <person name="Hossain A."/>
            <person name="Karabika E."/>
            <person name="Karaffa L."/>
            <person name="Karanyi Z."/>
            <person name="Krasevec N."/>
            <person name="Kuo A."/>
            <person name="Kusch H."/>
            <person name="LaButti K."/>
            <person name="Lagendijk E.L."/>
            <person name="Lapidus A."/>
            <person name="Levasseur A."/>
            <person name="Lindquist E."/>
            <person name="Lipzen A."/>
            <person name="Logrieco A.F."/>
            <person name="MacCabe A."/>
            <person name="Maekelae M.R."/>
            <person name="Malavazi I."/>
            <person name="Melin P."/>
            <person name="Meyer V."/>
            <person name="Mielnichuk N."/>
            <person name="Miskei M."/>
            <person name="Molnar A.P."/>
            <person name="Mule G."/>
            <person name="Ngan C.Y."/>
            <person name="Orejas M."/>
            <person name="Orosz E."/>
            <person name="Ouedraogo J.P."/>
            <person name="Overkamp K.M."/>
            <person name="Park H.-S."/>
            <person name="Perrone G."/>
            <person name="Piumi F."/>
            <person name="Punt P.J."/>
            <person name="Ram A.F."/>
            <person name="Ramon A."/>
            <person name="Rauscher S."/>
            <person name="Record E."/>
            <person name="Riano-Pachon D.M."/>
            <person name="Robert V."/>
            <person name="Roehrig J."/>
            <person name="Ruller R."/>
            <person name="Salamov A."/>
            <person name="Salih N.S."/>
            <person name="Samson R.A."/>
            <person name="Sandor E."/>
            <person name="Sanguinetti M."/>
            <person name="Schuetze T."/>
            <person name="Sepcic K."/>
            <person name="Shelest E."/>
            <person name="Sherlock G."/>
            <person name="Sophianopoulou V."/>
            <person name="Squina F.M."/>
            <person name="Sun H."/>
            <person name="Susca A."/>
            <person name="Todd R.B."/>
            <person name="Tsang A."/>
            <person name="Unkles S.E."/>
            <person name="van de Wiele N."/>
            <person name="van Rossen-Uffink D."/>
            <person name="Oliveira J.V."/>
            <person name="Vesth T.C."/>
            <person name="Visser J."/>
            <person name="Yu J.-H."/>
            <person name="Zhou M."/>
            <person name="Andersen M.R."/>
            <person name="Archer D.B."/>
            <person name="Baker S.E."/>
            <person name="Benoit I."/>
            <person name="Brakhage A.A."/>
            <person name="Braus G.H."/>
            <person name="Fischer R."/>
            <person name="Frisvad J.C."/>
            <person name="Goldman G.H."/>
            <person name="Houbraken J."/>
            <person name="Oakley B."/>
            <person name="Pocsi I."/>
            <person name="Scazzocchio C."/>
            <person name="Seiboth B."/>
            <person name="vanKuyk P.A."/>
            <person name="Wortman J."/>
            <person name="Dyer P.S."/>
            <person name="Grigoriev I.V."/>
        </authorList>
    </citation>
    <scope>NUCLEOTIDE SEQUENCE [LARGE SCALE GENOMIC DNA]</scope>
    <source>
        <strain evidence="2">CBS 106.47</strain>
    </source>
</reference>
<protein>
    <submittedName>
        <fullName evidence="1">Uncharacterized protein</fullName>
    </submittedName>
</protein>
<gene>
    <name evidence="1" type="ORF">ASPFODRAFT_42968</name>
</gene>
<evidence type="ECO:0000313" key="2">
    <source>
        <dbReference type="Proteomes" id="UP000184063"/>
    </source>
</evidence>
<dbReference type="EMBL" id="KV878238">
    <property type="protein sequence ID" value="OJZ89684.1"/>
    <property type="molecule type" value="Genomic_DNA"/>
</dbReference>
<dbReference type="Proteomes" id="UP000184063">
    <property type="component" value="Unassembled WGS sequence"/>
</dbReference>
<feature type="non-terminal residue" evidence="1">
    <location>
        <position position="127"/>
    </location>
</feature>
<accession>A0A1M3TSX1</accession>
<dbReference type="AlphaFoldDB" id="A0A1M3TSX1"/>
<proteinExistence type="predicted"/>
<evidence type="ECO:0000313" key="1">
    <source>
        <dbReference type="EMBL" id="OJZ89684.1"/>
    </source>
</evidence>
<name>A0A1M3TSX1_ASPLC</name>
<organism evidence="1 2">
    <name type="scientific">Aspergillus luchuensis (strain CBS 106.47)</name>
    <dbReference type="NCBI Taxonomy" id="1137211"/>
    <lineage>
        <taxon>Eukaryota</taxon>
        <taxon>Fungi</taxon>
        <taxon>Dikarya</taxon>
        <taxon>Ascomycota</taxon>
        <taxon>Pezizomycotina</taxon>
        <taxon>Eurotiomycetes</taxon>
        <taxon>Eurotiomycetidae</taxon>
        <taxon>Eurotiales</taxon>
        <taxon>Aspergillaceae</taxon>
        <taxon>Aspergillus</taxon>
        <taxon>Aspergillus subgen. Circumdati</taxon>
    </lineage>
</organism>
<sequence>MEFASVLTQEVKYSSSIRQYSSVAGSKLPQSEPNPSFRATSTETLPLLSRIEAAVTPSHPFDGDRSWQMQSRNFRNTESLDPDRATAIAVAVSVSSSTATSVSISLSVSLATSSSTFSTCAWLLPLV</sequence>
<dbReference type="VEuPathDB" id="FungiDB:ASPFODRAFT_42968"/>